<feature type="region of interest" description="Disordered" evidence="1">
    <location>
        <begin position="1"/>
        <end position="20"/>
    </location>
</feature>
<feature type="transmembrane region" description="Helical" evidence="2">
    <location>
        <begin position="196"/>
        <end position="217"/>
    </location>
</feature>
<reference evidence="3 4" key="1">
    <citation type="submission" date="2024-09" db="EMBL/GenBank/DDBJ databases">
        <authorList>
            <person name="Sun Q."/>
            <person name="Mori K."/>
        </authorList>
    </citation>
    <scope>NUCLEOTIDE SEQUENCE [LARGE SCALE GENOMIC DNA]</scope>
    <source>
        <strain evidence="3 4">JCM 3307</strain>
    </source>
</reference>
<feature type="transmembrane region" description="Helical" evidence="2">
    <location>
        <begin position="352"/>
        <end position="375"/>
    </location>
</feature>
<keyword evidence="2" id="KW-0812">Transmembrane</keyword>
<evidence type="ECO:0000256" key="1">
    <source>
        <dbReference type="SAM" id="MobiDB-lite"/>
    </source>
</evidence>
<dbReference type="Pfam" id="PF13687">
    <property type="entry name" value="DUF4153"/>
    <property type="match status" value="1"/>
</dbReference>
<gene>
    <name evidence="3" type="ORF">ACFFTR_48590</name>
</gene>
<sequence>MAAPPGPRPPQQDPFANRLSPVNPALRSPFQLGPPSPTMWERAWPRLNPAASTTALGGALGAAIVAAVALPVDRPGLGWPIAGLGLLAPLAILLARKPGATAGARIEGVLWCAAAMGLLSVGFFRAAGWLFALCAFTAFGATAMAVGRHGRVPAILHAPFTLVLAVFRAAPWAGAGLSRPARRATTAVQADNGLRLLGSIGIGVALLIVFGALFASADAGFARLVAAITPTLDAGTVVRWVLVGLVAAGLALGGAFLVANPSEIGDGEPRVRHVRRVEWLVPVGALLLLFIVFVGVQLTVFFGDRDYVMRTVGLTFAEYARKGFWQLLVVTLLTLCVMGVTARKALPQDKGLLRGVLGLLALCSLVVVGSALWRMDVYEQAYGFTRLRVFVSAVELWLGGLFVLVLLAGAVPARRWLGRAGVALWVAVLLGLAVLNPDRFIAAHNVERVDRNNADVWYLHSLSADAVPELDRLPAGARECALSGIAADLAANPDDWRGWNLARAHARQMVPGPLDAGKYPCYRRY</sequence>
<comment type="caution">
    <text evidence="3">The sequence shown here is derived from an EMBL/GenBank/DDBJ whole genome shotgun (WGS) entry which is preliminary data.</text>
</comment>
<organism evidence="3 4">
    <name type="scientific">Dactylosporangium vinaceum</name>
    <dbReference type="NCBI Taxonomy" id="53362"/>
    <lineage>
        <taxon>Bacteria</taxon>
        <taxon>Bacillati</taxon>
        <taxon>Actinomycetota</taxon>
        <taxon>Actinomycetes</taxon>
        <taxon>Micromonosporales</taxon>
        <taxon>Micromonosporaceae</taxon>
        <taxon>Dactylosporangium</taxon>
    </lineage>
</organism>
<feature type="transmembrane region" description="Helical" evidence="2">
    <location>
        <begin position="108"/>
        <end position="139"/>
    </location>
</feature>
<evidence type="ECO:0000313" key="3">
    <source>
        <dbReference type="EMBL" id="MFB9450976.1"/>
    </source>
</evidence>
<feature type="transmembrane region" description="Helical" evidence="2">
    <location>
        <begin position="416"/>
        <end position="435"/>
    </location>
</feature>
<protein>
    <submittedName>
        <fullName evidence="3">DUF4153 domain-containing protein</fullName>
    </submittedName>
</protein>
<feature type="transmembrane region" description="Helical" evidence="2">
    <location>
        <begin position="77"/>
        <end position="96"/>
    </location>
</feature>
<evidence type="ECO:0000313" key="4">
    <source>
        <dbReference type="Proteomes" id="UP001589608"/>
    </source>
</evidence>
<accession>A0ABV5MQ25</accession>
<evidence type="ECO:0000256" key="2">
    <source>
        <dbReference type="SAM" id="Phobius"/>
    </source>
</evidence>
<keyword evidence="4" id="KW-1185">Reference proteome</keyword>
<feature type="transmembrane region" description="Helical" evidence="2">
    <location>
        <begin position="50"/>
        <end position="71"/>
    </location>
</feature>
<proteinExistence type="predicted"/>
<feature type="transmembrane region" description="Helical" evidence="2">
    <location>
        <begin position="154"/>
        <end position="175"/>
    </location>
</feature>
<feature type="transmembrane region" description="Helical" evidence="2">
    <location>
        <begin position="279"/>
        <end position="303"/>
    </location>
</feature>
<feature type="transmembrane region" description="Helical" evidence="2">
    <location>
        <begin position="323"/>
        <end position="340"/>
    </location>
</feature>
<dbReference type="InterPro" id="IPR025291">
    <property type="entry name" value="DUF4153"/>
</dbReference>
<feature type="compositionally biased region" description="Pro residues" evidence="1">
    <location>
        <begin position="1"/>
        <end position="12"/>
    </location>
</feature>
<name>A0ABV5MQ25_9ACTN</name>
<dbReference type="RefSeq" id="WP_223100128.1">
    <property type="nucleotide sequence ID" value="NZ_CP061913.1"/>
</dbReference>
<feature type="transmembrane region" description="Helical" evidence="2">
    <location>
        <begin position="387"/>
        <end position="409"/>
    </location>
</feature>
<dbReference type="EMBL" id="JBHMCA010000084">
    <property type="protein sequence ID" value="MFB9450976.1"/>
    <property type="molecule type" value="Genomic_DNA"/>
</dbReference>
<dbReference type="Proteomes" id="UP001589608">
    <property type="component" value="Unassembled WGS sequence"/>
</dbReference>
<keyword evidence="2" id="KW-1133">Transmembrane helix</keyword>
<keyword evidence="2" id="KW-0472">Membrane</keyword>
<feature type="transmembrane region" description="Helical" evidence="2">
    <location>
        <begin position="237"/>
        <end position="258"/>
    </location>
</feature>